<evidence type="ECO:0000313" key="2">
    <source>
        <dbReference type="Proteomes" id="UP001597045"/>
    </source>
</evidence>
<dbReference type="EMBL" id="JBHTIS010002281">
    <property type="protein sequence ID" value="MFD1049601.1"/>
    <property type="molecule type" value="Genomic_DNA"/>
</dbReference>
<gene>
    <name evidence="1" type="ORF">ACFQ1S_30785</name>
</gene>
<sequence length="57" mass="6053">MTQDGRVVTLHRGSIDVICNLTDAEIHRPAGAVLLASPGVRVDGDLVIPTESFAIVR</sequence>
<reference evidence="2" key="1">
    <citation type="journal article" date="2019" name="Int. J. Syst. Evol. Microbiol.">
        <title>The Global Catalogue of Microorganisms (GCM) 10K type strain sequencing project: providing services to taxonomists for standard genome sequencing and annotation.</title>
        <authorList>
            <consortium name="The Broad Institute Genomics Platform"/>
            <consortium name="The Broad Institute Genome Sequencing Center for Infectious Disease"/>
            <person name="Wu L."/>
            <person name="Ma J."/>
        </authorList>
    </citation>
    <scope>NUCLEOTIDE SEQUENCE [LARGE SCALE GENOMIC DNA]</scope>
    <source>
        <strain evidence="2">JCM 31486</strain>
    </source>
</reference>
<protein>
    <submittedName>
        <fullName evidence="1">Uncharacterized protein</fullName>
    </submittedName>
</protein>
<keyword evidence="2" id="KW-1185">Reference proteome</keyword>
<dbReference type="Proteomes" id="UP001597045">
    <property type="component" value="Unassembled WGS sequence"/>
</dbReference>
<evidence type="ECO:0000313" key="1">
    <source>
        <dbReference type="EMBL" id="MFD1049601.1"/>
    </source>
</evidence>
<accession>A0ABW3MGX7</accession>
<proteinExistence type="predicted"/>
<comment type="caution">
    <text evidence="1">The sequence shown here is derived from an EMBL/GenBank/DDBJ whole genome shotgun (WGS) entry which is preliminary data.</text>
</comment>
<organism evidence="1 2">
    <name type="scientific">Kibdelosporangium lantanae</name>
    <dbReference type="NCBI Taxonomy" id="1497396"/>
    <lineage>
        <taxon>Bacteria</taxon>
        <taxon>Bacillati</taxon>
        <taxon>Actinomycetota</taxon>
        <taxon>Actinomycetes</taxon>
        <taxon>Pseudonocardiales</taxon>
        <taxon>Pseudonocardiaceae</taxon>
        <taxon>Kibdelosporangium</taxon>
    </lineage>
</organism>
<name>A0ABW3MGX7_9PSEU</name>